<dbReference type="EMBL" id="JBHUII010000001">
    <property type="protein sequence ID" value="MFD2204133.1"/>
    <property type="molecule type" value="Genomic_DNA"/>
</dbReference>
<keyword evidence="2" id="KW-1185">Reference proteome</keyword>
<evidence type="ECO:0000313" key="1">
    <source>
        <dbReference type="EMBL" id="MFD2204133.1"/>
    </source>
</evidence>
<protein>
    <submittedName>
        <fullName evidence="1">DUF1013 domain-containing protein</fullName>
    </submittedName>
</protein>
<organism evidence="1 2">
    <name type="scientific">Kiloniella antarctica</name>
    <dbReference type="NCBI Taxonomy" id="1550907"/>
    <lineage>
        <taxon>Bacteria</taxon>
        <taxon>Pseudomonadati</taxon>
        <taxon>Pseudomonadota</taxon>
        <taxon>Alphaproteobacteria</taxon>
        <taxon>Rhodospirillales</taxon>
        <taxon>Kiloniellaceae</taxon>
        <taxon>Kiloniella</taxon>
    </lineage>
</organism>
<accession>A0ABW5BDD2</accession>
<dbReference type="Proteomes" id="UP001597294">
    <property type="component" value="Unassembled WGS sequence"/>
</dbReference>
<proteinExistence type="predicted"/>
<evidence type="ECO:0000313" key="2">
    <source>
        <dbReference type="Proteomes" id="UP001597294"/>
    </source>
</evidence>
<sequence length="218" mass="24593">MSQPLMPKATAVWLVENTSLSFEQIAGFCQLHTLEIQGIADGEVAVGIRGMDPIASSQLTRAEIERCEKDLTKTLRFYQQEGLPQPSKRTKGPRYTPIAKRQDKPDGISWLVRHHPELTDNHISKLIGTTKKTIQAIRDRSHWNISNIRPRDPVLLGLCKQVDLNLTIDKAIKEAQKAGRIIPKPEPIEEEIVPMEPAPVVVEDPYEAFTRAFKKTDD</sequence>
<reference evidence="2" key="1">
    <citation type="journal article" date="2019" name="Int. J. Syst. Evol. Microbiol.">
        <title>The Global Catalogue of Microorganisms (GCM) 10K type strain sequencing project: providing services to taxonomists for standard genome sequencing and annotation.</title>
        <authorList>
            <consortium name="The Broad Institute Genomics Platform"/>
            <consortium name="The Broad Institute Genome Sequencing Center for Infectious Disease"/>
            <person name="Wu L."/>
            <person name="Ma J."/>
        </authorList>
    </citation>
    <scope>NUCLEOTIDE SEQUENCE [LARGE SCALE GENOMIC DNA]</scope>
    <source>
        <strain evidence="2">CGMCC 4.7192</strain>
    </source>
</reference>
<comment type="caution">
    <text evidence="1">The sequence shown here is derived from an EMBL/GenBank/DDBJ whole genome shotgun (WGS) entry which is preliminary data.</text>
</comment>
<dbReference type="RefSeq" id="WP_380247396.1">
    <property type="nucleotide sequence ID" value="NZ_JBHUII010000001.1"/>
</dbReference>
<gene>
    <name evidence="1" type="ORF">ACFSKO_00830</name>
</gene>
<dbReference type="Pfam" id="PF06242">
    <property type="entry name" value="TrcR"/>
    <property type="match status" value="1"/>
</dbReference>
<name>A0ABW5BDD2_9PROT</name>
<dbReference type="InterPro" id="IPR010421">
    <property type="entry name" value="TrcR"/>
</dbReference>